<evidence type="ECO:0000256" key="1">
    <source>
        <dbReference type="SAM" id="MobiDB-lite"/>
    </source>
</evidence>
<proteinExistence type="predicted"/>
<gene>
    <name evidence="3" type="ORF">ACFPCS_09850</name>
</gene>
<comment type="caution">
    <text evidence="3">The sequence shown here is derived from an EMBL/GenBank/DDBJ whole genome shotgun (WGS) entry which is preliminary data.</text>
</comment>
<keyword evidence="4" id="KW-1185">Reference proteome</keyword>
<evidence type="ECO:0000313" key="4">
    <source>
        <dbReference type="Proteomes" id="UP001595797"/>
    </source>
</evidence>
<dbReference type="Proteomes" id="UP001595797">
    <property type="component" value="Unassembled WGS sequence"/>
</dbReference>
<keyword evidence="2" id="KW-0812">Transmembrane</keyword>
<sequence length="171" mass="17715">MTGTAPQPRALLRVSRVLIAVAVCLIGLMASVALYLGLVHAVPLVSWGTDEEELLRVEGAHDVRRASAVAALAGVPLLTARAPWTGGIAVAAACLLAVLSHENTIASWGLLLVYVLVLLVGCGAVVGRGGSRRGTGPSRRTRDHQGRGTPTLSSCAGRRPTVSRGDSSRRP</sequence>
<organism evidence="3 4">
    <name type="scientific">Kocuria oceani</name>
    <dbReference type="NCBI Taxonomy" id="988827"/>
    <lineage>
        <taxon>Bacteria</taxon>
        <taxon>Bacillati</taxon>
        <taxon>Actinomycetota</taxon>
        <taxon>Actinomycetes</taxon>
        <taxon>Micrococcales</taxon>
        <taxon>Micrococcaceae</taxon>
        <taxon>Kocuria</taxon>
    </lineage>
</organism>
<feature type="transmembrane region" description="Helical" evidence="2">
    <location>
        <begin position="17"/>
        <end position="38"/>
    </location>
</feature>
<evidence type="ECO:0000313" key="3">
    <source>
        <dbReference type="EMBL" id="MFC4903862.1"/>
    </source>
</evidence>
<dbReference type="RefSeq" id="WP_277551145.1">
    <property type="nucleotide sequence ID" value="NZ_JARAMH010000007.1"/>
</dbReference>
<dbReference type="EMBL" id="JBHSIW010000011">
    <property type="protein sequence ID" value="MFC4903862.1"/>
    <property type="molecule type" value="Genomic_DNA"/>
</dbReference>
<keyword evidence="2" id="KW-0472">Membrane</keyword>
<feature type="region of interest" description="Disordered" evidence="1">
    <location>
        <begin position="129"/>
        <end position="171"/>
    </location>
</feature>
<keyword evidence="2" id="KW-1133">Transmembrane helix</keyword>
<reference evidence="4" key="1">
    <citation type="journal article" date="2019" name="Int. J. Syst. Evol. Microbiol.">
        <title>The Global Catalogue of Microorganisms (GCM) 10K type strain sequencing project: providing services to taxonomists for standard genome sequencing and annotation.</title>
        <authorList>
            <consortium name="The Broad Institute Genomics Platform"/>
            <consortium name="The Broad Institute Genome Sequencing Center for Infectious Disease"/>
            <person name="Wu L."/>
            <person name="Ma J."/>
        </authorList>
    </citation>
    <scope>NUCLEOTIDE SEQUENCE [LARGE SCALE GENOMIC DNA]</scope>
    <source>
        <strain evidence="4">CGMCC 4.6946</strain>
    </source>
</reference>
<protein>
    <submittedName>
        <fullName evidence="3">Uncharacterized protein</fullName>
    </submittedName>
</protein>
<evidence type="ECO:0000256" key="2">
    <source>
        <dbReference type="SAM" id="Phobius"/>
    </source>
</evidence>
<name>A0ABV9TM81_9MICC</name>
<accession>A0ABV9TM81</accession>
<feature type="transmembrane region" description="Helical" evidence="2">
    <location>
        <begin position="105"/>
        <end position="126"/>
    </location>
</feature>